<evidence type="ECO:0000256" key="7">
    <source>
        <dbReference type="ARBA" id="ARBA00033453"/>
    </source>
</evidence>
<dbReference type="PANTHER" id="PTHR21362:SF1">
    <property type="entry name" value="ACROSIN-BINDING PROTEIN"/>
    <property type="match status" value="1"/>
</dbReference>
<evidence type="ECO:0000256" key="3">
    <source>
        <dbReference type="ARBA" id="ARBA00022553"/>
    </source>
</evidence>
<evidence type="ECO:0000256" key="6">
    <source>
        <dbReference type="ARBA" id="ARBA00032734"/>
    </source>
</evidence>
<keyword evidence="5" id="KW-0968">Cytoplasmic vesicle</keyword>
<reference evidence="9" key="1">
    <citation type="submission" date="2025-08" db="UniProtKB">
        <authorList>
            <consortium name="Ensembl"/>
        </authorList>
    </citation>
    <scope>IDENTIFICATION</scope>
</reference>
<dbReference type="Ensembl" id="ENSPTXT00000010213.1">
    <property type="protein sequence ID" value="ENSPTXP00000009874.1"/>
    <property type="gene ID" value="ENSPTXG00000007045.1"/>
</dbReference>
<evidence type="ECO:0000256" key="2">
    <source>
        <dbReference type="ARBA" id="ARBA00018940"/>
    </source>
</evidence>
<evidence type="ECO:0000313" key="9">
    <source>
        <dbReference type="Ensembl" id="ENSPTXP00000009874.1"/>
    </source>
</evidence>
<dbReference type="OMA" id="QQENHGR"/>
<proteinExistence type="predicted"/>
<comment type="subcellular location">
    <subcellularLocation>
        <location evidence="1">Cytoplasmic vesicle</location>
        <location evidence="1">Secretory vesicle</location>
        <location evidence="1">Acrosome</location>
    </subcellularLocation>
</comment>
<name>A0A670YFU2_PSETE</name>
<dbReference type="GO" id="GO:0005634">
    <property type="term" value="C:nucleus"/>
    <property type="evidence" value="ECO:0007669"/>
    <property type="project" value="TreeGrafter"/>
</dbReference>
<dbReference type="GO" id="GO:0001669">
    <property type="term" value="C:acrosomal vesicle"/>
    <property type="evidence" value="ECO:0007669"/>
    <property type="project" value="UniProtKB-SubCell"/>
</dbReference>
<evidence type="ECO:0000256" key="4">
    <source>
        <dbReference type="ARBA" id="ARBA00022729"/>
    </source>
</evidence>
<dbReference type="GeneTree" id="ENSGT00960000189321"/>
<evidence type="ECO:0000313" key="10">
    <source>
        <dbReference type="Proteomes" id="UP000472273"/>
    </source>
</evidence>
<keyword evidence="10" id="KW-1185">Reference proteome</keyword>
<evidence type="ECO:0000256" key="8">
    <source>
        <dbReference type="ARBA" id="ARBA00045517"/>
    </source>
</evidence>
<evidence type="ECO:0000256" key="5">
    <source>
        <dbReference type="ARBA" id="ARBA00023329"/>
    </source>
</evidence>
<dbReference type="Proteomes" id="UP000472273">
    <property type="component" value="Unplaced"/>
</dbReference>
<dbReference type="InterPro" id="IPR009865">
    <property type="entry name" value="Proacrosin-bd"/>
</dbReference>
<evidence type="ECO:0000256" key="1">
    <source>
        <dbReference type="ARBA" id="ARBA00004218"/>
    </source>
</evidence>
<dbReference type="Pfam" id="PF07222">
    <property type="entry name" value="PBP_sp32"/>
    <property type="match status" value="1"/>
</dbReference>
<accession>A0A670YFU2</accession>
<dbReference type="AlphaFoldDB" id="A0A670YFU2"/>
<comment type="function">
    <text evidence="8">Acrosomal protein that maintains proacrosin (pro-ACR) as an enzymatically inactive zymogen in the acrosome. Involved also in the acrosome formation.</text>
</comment>
<reference evidence="9" key="2">
    <citation type="submission" date="2025-09" db="UniProtKB">
        <authorList>
            <consortium name="Ensembl"/>
        </authorList>
    </citation>
    <scope>IDENTIFICATION</scope>
</reference>
<keyword evidence="4" id="KW-0732">Signal</keyword>
<sequence length="80" mass="8976">VSSLSGMNIQDPSLAGMPLSDAEYDHFFKTLNSPRRVSAVCFLRSMYGCQNALVQTLDLYENHGIVPEGKVYIVLFLFLF</sequence>
<organism evidence="9 10">
    <name type="scientific">Pseudonaja textilis</name>
    <name type="common">Eastern brown snake</name>
    <dbReference type="NCBI Taxonomy" id="8673"/>
    <lineage>
        <taxon>Eukaryota</taxon>
        <taxon>Metazoa</taxon>
        <taxon>Chordata</taxon>
        <taxon>Craniata</taxon>
        <taxon>Vertebrata</taxon>
        <taxon>Euteleostomi</taxon>
        <taxon>Lepidosauria</taxon>
        <taxon>Squamata</taxon>
        <taxon>Bifurcata</taxon>
        <taxon>Unidentata</taxon>
        <taxon>Episquamata</taxon>
        <taxon>Toxicofera</taxon>
        <taxon>Serpentes</taxon>
        <taxon>Colubroidea</taxon>
        <taxon>Elapidae</taxon>
        <taxon>Hydrophiinae</taxon>
        <taxon>Pseudonaja</taxon>
    </lineage>
</organism>
<protein>
    <recommendedName>
        <fullName evidence="2">Acrosin-binding protein</fullName>
    </recommendedName>
    <alternativeName>
        <fullName evidence="6">Acrosin-binding protein, 60 kDa form</fullName>
    </alternativeName>
    <alternativeName>
        <fullName evidence="7">Proacrosin-binding protein sp32</fullName>
    </alternativeName>
</protein>
<dbReference type="PANTHER" id="PTHR21362">
    <property type="entry name" value="ACROSIN-BINDING PROTEIN"/>
    <property type="match status" value="1"/>
</dbReference>
<keyword evidence="3" id="KW-0597">Phosphoprotein</keyword>